<dbReference type="InterPro" id="IPR033121">
    <property type="entry name" value="PEPTIDASE_A1"/>
</dbReference>
<dbReference type="PROSITE" id="PS51767">
    <property type="entry name" value="PEPTIDASE_A1"/>
    <property type="match status" value="1"/>
</dbReference>
<comment type="caution">
    <text evidence="8">The sequence shown here is derived from an EMBL/GenBank/DDBJ whole genome shotgun (WGS) entry which is preliminary data.</text>
</comment>
<comment type="similarity">
    <text evidence="1">Belongs to the peptidase A1 family.</text>
</comment>
<dbReference type="Gene3D" id="2.40.70.10">
    <property type="entry name" value="Acid Proteases"/>
    <property type="match status" value="1"/>
</dbReference>
<dbReference type="SUPFAM" id="SSF50630">
    <property type="entry name" value="Acid proteases"/>
    <property type="match status" value="1"/>
</dbReference>
<evidence type="ECO:0000256" key="4">
    <source>
        <dbReference type="ARBA" id="ARBA00022801"/>
    </source>
</evidence>
<sequence length="271" mass="29227">MSVGSGSVKLLERFPMMVYSALVSILSSQREGSRHSWMMQAPPTSLHSLWSRSFTFKAFVRWQGGEYLFGGIDESKYAGSLTYVPIMRKAYRQVAIEGRFYNNQSQGQAAGGMTGAGTTLVIIGDAAVLVAHEEIEDVVYDSEVTSVLSVRADDTNRVSFAMYGGVFHVLPADLAYQEVGCGYCYSSIQGGRDDLWVLGDVFIKNNYCVFSQTTSPSIGIAPLPSSSLAMIIVTTLRILIYAVSDTSPHGATVRVVLSVSQGGKDGGVLSI</sequence>
<keyword evidence="6" id="KW-1015">Disulfide bond</keyword>
<evidence type="ECO:0000256" key="5">
    <source>
        <dbReference type="ARBA" id="ARBA00023145"/>
    </source>
</evidence>
<evidence type="ECO:0000259" key="7">
    <source>
        <dbReference type="PROSITE" id="PS51767"/>
    </source>
</evidence>
<dbReference type="PRINTS" id="PR00792">
    <property type="entry name" value="PEPSIN"/>
</dbReference>
<evidence type="ECO:0000313" key="8">
    <source>
        <dbReference type="EMBL" id="KAG0268591.1"/>
    </source>
</evidence>
<evidence type="ECO:0000256" key="3">
    <source>
        <dbReference type="ARBA" id="ARBA00022729"/>
    </source>
</evidence>
<dbReference type="InterPro" id="IPR001461">
    <property type="entry name" value="Aspartic_peptidase_A1"/>
</dbReference>
<accession>A0AAD4H332</accession>
<evidence type="ECO:0000256" key="1">
    <source>
        <dbReference type="ARBA" id="ARBA00007447"/>
    </source>
</evidence>
<dbReference type="EMBL" id="JAAAIL010001508">
    <property type="protein sequence ID" value="KAG0268591.1"/>
    <property type="molecule type" value="Genomic_DNA"/>
</dbReference>
<gene>
    <name evidence="8" type="ORF">BGZ95_002402</name>
</gene>
<dbReference type="GO" id="GO:0006508">
    <property type="term" value="P:proteolysis"/>
    <property type="evidence" value="ECO:0007669"/>
    <property type="project" value="UniProtKB-KW"/>
</dbReference>
<keyword evidence="2" id="KW-0645">Protease</keyword>
<organism evidence="8 9">
    <name type="scientific">Linnemannia exigua</name>
    <dbReference type="NCBI Taxonomy" id="604196"/>
    <lineage>
        <taxon>Eukaryota</taxon>
        <taxon>Fungi</taxon>
        <taxon>Fungi incertae sedis</taxon>
        <taxon>Mucoromycota</taxon>
        <taxon>Mortierellomycotina</taxon>
        <taxon>Mortierellomycetes</taxon>
        <taxon>Mortierellales</taxon>
        <taxon>Mortierellaceae</taxon>
        <taxon>Linnemannia</taxon>
    </lineage>
</organism>
<dbReference type="Pfam" id="PF00026">
    <property type="entry name" value="Asp"/>
    <property type="match status" value="1"/>
</dbReference>
<dbReference type="PANTHER" id="PTHR47966">
    <property type="entry name" value="BETA-SITE APP-CLEAVING ENZYME, ISOFORM A-RELATED"/>
    <property type="match status" value="1"/>
</dbReference>
<keyword evidence="3" id="KW-0732">Signal</keyword>
<dbReference type="Proteomes" id="UP001194580">
    <property type="component" value="Unassembled WGS sequence"/>
</dbReference>
<name>A0AAD4H332_9FUNG</name>
<protein>
    <recommendedName>
        <fullName evidence="7">Peptidase A1 domain-containing protein</fullName>
    </recommendedName>
</protein>
<evidence type="ECO:0000313" key="9">
    <source>
        <dbReference type="Proteomes" id="UP001194580"/>
    </source>
</evidence>
<keyword evidence="4" id="KW-0378">Hydrolase</keyword>
<evidence type="ECO:0000256" key="6">
    <source>
        <dbReference type="ARBA" id="ARBA00023157"/>
    </source>
</evidence>
<dbReference type="AlphaFoldDB" id="A0AAD4H332"/>
<dbReference type="InterPro" id="IPR021109">
    <property type="entry name" value="Peptidase_aspartic_dom_sf"/>
</dbReference>
<keyword evidence="9" id="KW-1185">Reference proteome</keyword>
<evidence type="ECO:0000256" key="2">
    <source>
        <dbReference type="ARBA" id="ARBA00022670"/>
    </source>
</evidence>
<feature type="domain" description="Peptidase A1" evidence="7">
    <location>
        <begin position="1"/>
        <end position="221"/>
    </location>
</feature>
<proteinExistence type="inferred from homology"/>
<reference evidence="8" key="1">
    <citation type="journal article" date="2020" name="Fungal Divers.">
        <title>Resolving the Mortierellaceae phylogeny through synthesis of multi-gene phylogenetics and phylogenomics.</title>
        <authorList>
            <person name="Vandepol N."/>
            <person name="Liber J."/>
            <person name="Desiro A."/>
            <person name="Na H."/>
            <person name="Kennedy M."/>
            <person name="Barry K."/>
            <person name="Grigoriev I.V."/>
            <person name="Miller A.N."/>
            <person name="O'Donnell K."/>
            <person name="Stajich J.E."/>
            <person name="Bonito G."/>
        </authorList>
    </citation>
    <scope>NUCLEOTIDE SEQUENCE</scope>
    <source>
        <strain evidence="8">NRRL 28262</strain>
    </source>
</reference>
<keyword evidence="5" id="KW-0865">Zymogen</keyword>
<dbReference type="PANTHER" id="PTHR47966:SF1">
    <property type="entry name" value="ASPARTYL PROTEINASE"/>
    <property type="match status" value="1"/>
</dbReference>
<dbReference type="GO" id="GO:0004190">
    <property type="term" value="F:aspartic-type endopeptidase activity"/>
    <property type="evidence" value="ECO:0007669"/>
    <property type="project" value="InterPro"/>
</dbReference>